<feature type="transmembrane region" description="Helical" evidence="10">
    <location>
        <begin position="90"/>
        <end position="113"/>
    </location>
</feature>
<sequence length="313" mass="34788">MSFRRPMNPLYSQPSSLLDYHHNHHHQISLTSQSLRDPPSHHHSTPSSPYPTPTSPPSSTNIPASDARPQEPPIPGKEYYPNQPKSLAGIALRAFLLGTAFTTGLVSLTALLLTTSSPLWRLPFFLSALSLFHFLEFWTTAAYNTPQATVHAFLLTANWPAYAIAHATAFAECLIANLAFPGAVWAPFGLRPAFLAAGLALAVTGQTVRSAAMVTAGQSFNHTVQHYRAESHILVTGGIYGWLRHPSYFGFFWWAIGTQLVMGNLVSLAAYAVVLWYFFAKRIRHEEELLVRFFGQEYVDYRKRVGIMIPFCG</sequence>
<evidence type="ECO:0000256" key="1">
    <source>
        <dbReference type="ARBA" id="ARBA00004141"/>
    </source>
</evidence>
<keyword evidence="10" id="KW-0256">Endoplasmic reticulum</keyword>
<evidence type="ECO:0000256" key="8">
    <source>
        <dbReference type="ARBA" id="ARBA00022989"/>
    </source>
</evidence>
<dbReference type="GO" id="GO:0005789">
    <property type="term" value="C:endoplasmic reticulum membrane"/>
    <property type="evidence" value="ECO:0007669"/>
    <property type="project" value="UniProtKB-SubCell"/>
</dbReference>
<evidence type="ECO:0000313" key="12">
    <source>
        <dbReference type="EMBL" id="OHF02658.1"/>
    </source>
</evidence>
<dbReference type="PROSITE" id="PS51564">
    <property type="entry name" value="SAM_ICMT"/>
    <property type="match status" value="1"/>
</dbReference>
<comment type="caution">
    <text evidence="12">The sequence shown here is derived from an EMBL/GenBank/DDBJ whole genome shotgun (WGS) entry which is preliminary data.</text>
</comment>
<feature type="transmembrane region" description="Helical" evidence="10">
    <location>
        <begin position="251"/>
        <end position="279"/>
    </location>
</feature>
<protein>
    <recommendedName>
        <fullName evidence="3 10">Protein-S-isoprenylcysteine O-methyltransferase</fullName>
        <ecNumber evidence="3 10">2.1.1.100</ecNumber>
    </recommendedName>
</protein>
<dbReference type="EC" id="2.1.1.100" evidence="3 10"/>
<dbReference type="GO" id="GO:0004671">
    <property type="term" value="F:protein C-terminal S-isoprenylcysteine carboxyl O-methyltransferase activity"/>
    <property type="evidence" value="ECO:0007669"/>
    <property type="project" value="UniProtKB-EC"/>
</dbReference>
<name>A0A1G4BMX4_9PEZI</name>
<gene>
    <name evidence="12" type="ORF">CORC01_02054</name>
</gene>
<evidence type="ECO:0000256" key="10">
    <source>
        <dbReference type="RuleBase" id="RU362022"/>
    </source>
</evidence>
<feature type="region of interest" description="Disordered" evidence="11">
    <location>
        <begin position="26"/>
        <end position="80"/>
    </location>
</feature>
<dbReference type="PANTHER" id="PTHR12714">
    <property type="entry name" value="PROTEIN-S ISOPRENYLCYSTEINE O-METHYLTRANSFERASE"/>
    <property type="match status" value="1"/>
</dbReference>
<reference evidence="12 13" key="1">
    <citation type="submission" date="2016-09" db="EMBL/GenBank/DDBJ databases">
        <authorList>
            <person name="Capua I."/>
            <person name="De Benedictis P."/>
            <person name="Joannis T."/>
            <person name="Lombin L.H."/>
            <person name="Cattoli G."/>
        </authorList>
    </citation>
    <scope>NUCLEOTIDE SEQUENCE [LARGE SCALE GENOMIC DNA]</scope>
    <source>
        <strain evidence="12 13">IMI 309357</strain>
    </source>
</reference>
<evidence type="ECO:0000313" key="13">
    <source>
        <dbReference type="Proteomes" id="UP000176998"/>
    </source>
</evidence>
<dbReference type="InterPro" id="IPR025770">
    <property type="entry name" value="PPMT_MeTrfase"/>
</dbReference>
<keyword evidence="9 10" id="KW-0472">Membrane</keyword>
<comment type="catalytic activity">
    <reaction evidence="10">
        <text>[protein]-C-terminal S-[(2E,6E)-farnesyl]-L-cysteine + S-adenosyl-L-methionine = [protein]-C-terminal S-[(2E,6E)-farnesyl]-L-cysteine methyl ester + S-adenosyl-L-homocysteine</text>
        <dbReference type="Rhea" id="RHEA:21672"/>
        <dbReference type="Rhea" id="RHEA-COMP:12125"/>
        <dbReference type="Rhea" id="RHEA-COMP:12126"/>
        <dbReference type="ChEBI" id="CHEBI:57856"/>
        <dbReference type="ChEBI" id="CHEBI:59789"/>
        <dbReference type="ChEBI" id="CHEBI:90510"/>
        <dbReference type="ChEBI" id="CHEBI:90511"/>
        <dbReference type="EC" id="2.1.1.100"/>
    </reaction>
</comment>
<dbReference type="PANTHER" id="PTHR12714:SF9">
    <property type="entry name" value="PROTEIN-S-ISOPRENYLCYSTEINE O-METHYLTRANSFERASE"/>
    <property type="match status" value="1"/>
</dbReference>
<dbReference type="GO" id="GO:0032259">
    <property type="term" value="P:methylation"/>
    <property type="evidence" value="ECO:0007669"/>
    <property type="project" value="UniProtKB-KW"/>
</dbReference>
<dbReference type="RefSeq" id="XP_022479797.1">
    <property type="nucleotide sequence ID" value="XM_022613706.1"/>
</dbReference>
<dbReference type="AlphaFoldDB" id="A0A1G4BMX4"/>
<dbReference type="Pfam" id="PF04140">
    <property type="entry name" value="ICMT"/>
    <property type="match status" value="1"/>
</dbReference>
<proteinExistence type="inferred from homology"/>
<keyword evidence="8 10" id="KW-1133">Transmembrane helix</keyword>
<dbReference type="InterPro" id="IPR007269">
    <property type="entry name" value="ICMT_MeTrfase"/>
</dbReference>
<keyword evidence="7 10" id="KW-0812">Transmembrane</keyword>
<keyword evidence="4 10" id="KW-0489">Methyltransferase</keyword>
<evidence type="ECO:0000256" key="9">
    <source>
        <dbReference type="ARBA" id="ARBA00023136"/>
    </source>
</evidence>
<evidence type="ECO:0000256" key="11">
    <source>
        <dbReference type="SAM" id="MobiDB-lite"/>
    </source>
</evidence>
<dbReference type="Proteomes" id="UP000176998">
    <property type="component" value="Unassembled WGS sequence"/>
</dbReference>
<dbReference type="OrthoDB" id="422086at2759"/>
<dbReference type="Gene3D" id="1.20.120.1630">
    <property type="match status" value="1"/>
</dbReference>
<accession>A0A1G4BMX4</accession>
<keyword evidence="13" id="KW-1185">Reference proteome</keyword>
<dbReference type="EMBL" id="MJBS01000011">
    <property type="protein sequence ID" value="OHF02658.1"/>
    <property type="molecule type" value="Genomic_DNA"/>
</dbReference>
<feature type="transmembrane region" description="Helical" evidence="10">
    <location>
        <begin position="119"/>
        <end position="138"/>
    </location>
</feature>
<feature type="transmembrane region" description="Helical" evidence="10">
    <location>
        <begin position="159"/>
        <end position="180"/>
    </location>
</feature>
<evidence type="ECO:0000256" key="2">
    <source>
        <dbReference type="ARBA" id="ARBA00009140"/>
    </source>
</evidence>
<evidence type="ECO:0000256" key="7">
    <source>
        <dbReference type="ARBA" id="ARBA00022692"/>
    </source>
</evidence>
<keyword evidence="6 10" id="KW-0949">S-adenosyl-L-methionine</keyword>
<evidence type="ECO:0000256" key="3">
    <source>
        <dbReference type="ARBA" id="ARBA00012151"/>
    </source>
</evidence>
<comment type="similarity">
    <text evidence="2 10">Belongs to the class VI-like SAM-binding methyltransferase superfamily. Isoprenylcysteine carboxyl methyltransferase family.</text>
</comment>
<comment type="subcellular location">
    <subcellularLocation>
        <location evidence="10">Endoplasmic reticulum membrane</location>
        <topology evidence="10">Multi-pass membrane protein</topology>
    </subcellularLocation>
    <subcellularLocation>
        <location evidence="1">Membrane</location>
        <topology evidence="1">Multi-pass membrane protein</topology>
    </subcellularLocation>
</comment>
<keyword evidence="5 12" id="KW-0808">Transferase</keyword>
<evidence type="ECO:0000256" key="6">
    <source>
        <dbReference type="ARBA" id="ARBA00022691"/>
    </source>
</evidence>
<evidence type="ECO:0000256" key="5">
    <source>
        <dbReference type="ARBA" id="ARBA00022679"/>
    </source>
</evidence>
<dbReference type="STRING" id="1209926.A0A1G4BMX4"/>
<dbReference type="GeneID" id="34555216"/>
<organism evidence="12 13">
    <name type="scientific">Colletotrichum orchidophilum</name>
    <dbReference type="NCBI Taxonomy" id="1209926"/>
    <lineage>
        <taxon>Eukaryota</taxon>
        <taxon>Fungi</taxon>
        <taxon>Dikarya</taxon>
        <taxon>Ascomycota</taxon>
        <taxon>Pezizomycotina</taxon>
        <taxon>Sordariomycetes</taxon>
        <taxon>Hypocreomycetidae</taxon>
        <taxon>Glomerellales</taxon>
        <taxon>Glomerellaceae</taxon>
        <taxon>Colletotrichum</taxon>
    </lineage>
</organism>
<evidence type="ECO:0000256" key="4">
    <source>
        <dbReference type="ARBA" id="ARBA00022603"/>
    </source>
</evidence>